<feature type="compositionally biased region" description="Pro residues" evidence="1">
    <location>
        <begin position="620"/>
        <end position="636"/>
    </location>
</feature>
<feature type="compositionally biased region" description="Low complexity" evidence="1">
    <location>
        <begin position="593"/>
        <end position="602"/>
    </location>
</feature>
<evidence type="ECO:0000256" key="1">
    <source>
        <dbReference type="SAM" id="MobiDB-lite"/>
    </source>
</evidence>
<feature type="compositionally biased region" description="Polar residues" evidence="1">
    <location>
        <begin position="658"/>
        <end position="669"/>
    </location>
</feature>
<name>A0AAU2A049_9ACTN</name>
<dbReference type="AlphaFoldDB" id="A0AAU2A049"/>
<feature type="compositionally biased region" description="Low complexity" evidence="1">
    <location>
        <begin position="637"/>
        <end position="649"/>
    </location>
</feature>
<gene>
    <name evidence="2" type="ORF">OHA22_17510</name>
</gene>
<evidence type="ECO:0008006" key="3">
    <source>
        <dbReference type="Google" id="ProtNLM"/>
    </source>
</evidence>
<feature type="compositionally biased region" description="Gly residues" evidence="1">
    <location>
        <begin position="378"/>
        <end position="398"/>
    </location>
</feature>
<feature type="compositionally biased region" description="Low complexity" evidence="1">
    <location>
        <begin position="399"/>
        <end position="425"/>
    </location>
</feature>
<proteinExistence type="predicted"/>
<protein>
    <recommendedName>
        <fullName evidence="3">PE-PGRS family protein</fullName>
    </recommendedName>
</protein>
<feature type="compositionally biased region" description="Low complexity" evidence="1">
    <location>
        <begin position="433"/>
        <end position="528"/>
    </location>
</feature>
<evidence type="ECO:0000313" key="2">
    <source>
        <dbReference type="EMBL" id="WTT17202.1"/>
    </source>
</evidence>
<sequence>MPAFHRPPEWQQSADRHTQLIDPVLTVRQLSRFELSLKSTVRIDHALVFSTAKGGYEAYLPPRRPTRSEIAARHYTAVYEVDMGVHPFSGTLTLPSDNDAFEFSAEVDVSWQVVDPERFVGSGHRDVPGLLIGELQRAARPVSRRFPIAESAAAEGELLQAINVLGPLGAPAGLQTTWTLRLRRDQENIDHQRRLQAIDHSATEQVRAAERGSEVDVEVDRRNRQQDALQIERAMSYGTQQQHLALQQQRWDYEQAALQSSQQHQLAIQQGHQELEMQRIEAEKIAFYQWHLSQGGVQAWALHLAQHPEDSRLVMTSMRDDQLRMIQAQMDLVKDLLHGDNAEKFELEGPKQLALRTVSDILTQRLPGVPQTPPSLPGGEGDPYGDPYGAGYGQGVPGVPGQPGFVPGAAGQAGLVAGQPGSAPGPHGPVPGQPGFFPGQSGPVPGQPASGPGQSSPVPGQPVSVPGAPGQPGFLPGQSGPGPGQQASVPGQSAVAPGQPGVPPGQSGPVPGQPGFVSGPPGSVPGQPDLVSGPPGPVPGQPGSMYGTPGRPPSDATPAQAQAAQPPVPPGAAPAASAWGAQSPASPYPGAPQAPAGQAPMPGAGGPYGAVPSYGGPGPADVPGPPTAAPYVPPGAPYQQPYAAPQAPAWQPPPGYGSTPTLPEQQNASADEAGDGSEEDKAGGGA</sequence>
<reference evidence="2" key="1">
    <citation type="submission" date="2022-10" db="EMBL/GenBank/DDBJ databases">
        <title>The complete genomes of actinobacterial strains from the NBC collection.</title>
        <authorList>
            <person name="Joergensen T.S."/>
            <person name="Alvarez Arevalo M."/>
            <person name="Sterndorff E.B."/>
            <person name="Faurdal D."/>
            <person name="Vuksanovic O."/>
            <person name="Mourched A.-S."/>
            <person name="Charusanti P."/>
            <person name="Shaw S."/>
            <person name="Blin K."/>
            <person name="Weber T."/>
        </authorList>
    </citation>
    <scope>NUCLEOTIDE SEQUENCE</scope>
    <source>
        <strain evidence="2">NBC_00093</strain>
    </source>
</reference>
<dbReference type="EMBL" id="CP108222">
    <property type="protein sequence ID" value="WTT17202.1"/>
    <property type="molecule type" value="Genomic_DNA"/>
</dbReference>
<accession>A0AAU2A049</accession>
<organism evidence="2">
    <name type="scientific">Streptomyces sp. NBC_00093</name>
    <dbReference type="NCBI Taxonomy" id="2975649"/>
    <lineage>
        <taxon>Bacteria</taxon>
        <taxon>Bacillati</taxon>
        <taxon>Actinomycetota</taxon>
        <taxon>Actinomycetes</taxon>
        <taxon>Kitasatosporales</taxon>
        <taxon>Streptomycetaceae</taxon>
        <taxon>Streptomyces</taxon>
    </lineage>
</organism>
<feature type="region of interest" description="Disordered" evidence="1">
    <location>
        <begin position="365"/>
        <end position="686"/>
    </location>
</feature>
<feature type="compositionally biased region" description="Low complexity" evidence="1">
    <location>
        <begin position="573"/>
        <end position="585"/>
    </location>
</feature>
<feature type="compositionally biased region" description="Low complexity" evidence="1">
    <location>
        <begin position="553"/>
        <end position="565"/>
    </location>
</feature>